<dbReference type="PANTHER" id="PTHR37691">
    <property type="entry name" value="BLR3518 PROTEIN"/>
    <property type="match status" value="1"/>
</dbReference>
<dbReference type="InterPro" id="IPR027396">
    <property type="entry name" value="DsrEFH-like"/>
</dbReference>
<evidence type="ECO:0000256" key="1">
    <source>
        <dbReference type="SAM" id="SignalP"/>
    </source>
</evidence>
<dbReference type="RefSeq" id="WP_257771087.1">
    <property type="nucleotide sequence ID" value="NZ_CP102480.1"/>
</dbReference>
<name>A0A9J7AW54_9PROT</name>
<proteinExistence type="predicted"/>
<evidence type="ECO:0000313" key="2">
    <source>
        <dbReference type="EMBL" id="UUX51536.1"/>
    </source>
</evidence>
<dbReference type="Gene3D" id="3.40.1260.10">
    <property type="entry name" value="DsrEFH-like"/>
    <property type="match status" value="1"/>
</dbReference>
<dbReference type="EMBL" id="CP102480">
    <property type="protein sequence ID" value="UUX51536.1"/>
    <property type="molecule type" value="Genomic_DNA"/>
</dbReference>
<dbReference type="PANTHER" id="PTHR37691:SF1">
    <property type="entry name" value="BLR3518 PROTEIN"/>
    <property type="match status" value="1"/>
</dbReference>
<keyword evidence="1" id="KW-0732">Signal</keyword>
<sequence length="154" mass="16845">MPVLFRALVLLCFVTVAVGTPSELWAEEDDGIHRLVLQISDNDPHKMMSVLNVAANVSRHYSGIGEEVEIRIVAFEAGLHLLRTDTAPEDVAKRVQGFEMSMPNVAFVACGNTIDTMERLEGAKIPIIEHAEIVQTGVVALIEANEAGWTIVRP</sequence>
<evidence type="ECO:0008006" key="4">
    <source>
        <dbReference type="Google" id="ProtNLM"/>
    </source>
</evidence>
<gene>
    <name evidence="2" type="ORF">NUH88_07515</name>
</gene>
<keyword evidence="3" id="KW-1185">Reference proteome</keyword>
<dbReference type="Proteomes" id="UP001060336">
    <property type="component" value="Chromosome"/>
</dbReference>
<dbReference type="SUPFAM" id="SSF75169">
    <property type="entry name" value="DsrEFH-like"/>
    <property type="match status" value="1"/>
</dbReference>
<feature type="chain" id="PRO_5039918044" description="DsrE family protein" evidence="1">
    <location>
        <begin position="27"/>
        <end position="154"/>
    </location>
</feature>
<accession>A0A9J7AW54</accession>
<reference evidence="2" key="1">
    <citation type="submission" date="2022-08" db="EMBL/GenBank/DDBJ databases">
        <title>Nisaea acidiphila sp. nov., isolated from a marine algal debris and emended description of the genus Nisaea Urios et al. 2008.</title>
        <authorList>
            <person name="Kwon K."/>
        </authorList>
    </citation>
    <scope>NUCLEOTIDE SEQUENCE</scope>
    <source>
        <strain evidence="2">MEBiC11861</strain>
    </source>
</reference>
<evidence type="ECO:0000313" key="3">
    <source>
        <dbReference type="Proteomes" id="UP001060336"/>
    </source>
</evidence>
<protein>
    <recommendedName>
        <fullName evidence="4">DsrE family protein</fullName>
    </recommendedName>
</protein>
<dbReference type="KEGG" id="naci:NUH88_07515"/>
<feature type="signal peptide" evidence="1">
    <location>
        <begin position="1"/>
        <end position="26"/>
    </location>
</feature>
<organism evidence="2 3">
    <name type="scientific">Nisaea acidiphila</name>
    <dbReference type="NCBI Taxonomy" id="1862145"/>
    <lineage>
        <taxon>Bacteria</taxon>
        <taxon>Pseudomonadati</taxon>
        <taxon>Pseudomonadota</taxon>
        <taxon>Alphaproteobacteria</taxon>
        <taxon>Rhodospirillales</taxon>
        <taxon>Thalassobaculaceae</taxon>
        <taxon>Nisaea</taxon>
    </lineage>
</organism>
<dbReference type="AlphaFoldDB" id="A0A9J7AW54"/>